<dbReference type="AlphaFoldDB" id="A0A0B6AGG8"/>
<name>A0A0B6AGG8_PRIM2</name>
<dbReference type="KEGG" id="bmeg:BG04_4699"/>
<dbReference type="EMBL" id="CP009920">
    <property type="protein sequence ID" value="AJI22631.1"/>
    <property type="molecule type" value="Genomic_DNA"/>
</dbReference>
<dbReference type="HOGENOM" id="CLU_2767281_0_0_9"/>
<dbReference type="GeneID" id="93642691"/>
<sequence>MGCIINIENIVTNGLKDNSNVSVGCVVQNSHTANTKSVGACFSFGNGSPAIASMTNSNIDFCKGEENKEQQS</sequence>
<dbReference type="InterPro" id="IPR019618">
    <property type="entry name" value="Spore_germination_GerPA"/>
</dbReference>
<dbReference type="Pfam" id="PF10676">
    <property type="entry name" value="gerPA"/>
    <property type="match status" value="1"/>
</dbReference>
<reference evidence="1 2" key="1">
    <citation type="journal article" date="2015" name="Genome Announc.">
        <title>Complete genome sequences for 35 biothreat assay-relevant bacillus species.</title>
        <authorList>
            <person name="Johnson S.L."/>
            <person name="Daligault H.E."/>
            <person name="Davenport K.W."/>
            <person name="Jaissle J."/>
            <person name="Frey K.G."/>
            <person name="Ladner J.T."/>
            <person name="Broomall S.M."/>
            <person name="Bishop-Lilly K.A."/>
            <person name="Bruce D.C."/>
            <person name="Gibbons H.S."/>
            <person name="Coyne S.R."/>
            <person name="Lo C.C."/>
            <person name="Meincke L."/>
            <person name="Munk A.C."/>
            <person name="Koroleva G.I."/>
            <person name="Rosenzweig C.N."/>
            <person name="Palacios G.F."/>
            <person name="Redden C.L."/>
            <person name="Minogue T.D."/>
            <person name="Chain P.S."/>
        </authorList>
    </citation>
    <scope>NUCLEOTIDE SEQUENCE [LARGE SCALE GENOMIC DNA]</scope>
    <source>
        <strain evidence="2">ATCC 14581 / DSM 32 / JCM 2506 / NBRC 15308 / NCIMB 9376 / NCTC 10342 / NRRL B-14308 / VKM B-512</strain>
    </source>
</reference>
<dbReference type="RefSeq" id="WP_025752385.1">
    <property type="nucleotide sequence ID" value="NZ_BCVB01000004.1"/>
</dbReference>
<accession>A0A0B6AGG8</accession>
<protein>
    <submittedName>
        <fullName evidence="1">Spore germination gerPA/gerPF family protein</fullName>
    </submittedName>
</protein>
<evidence type="ECO:0000313" key="1">
    <source>
        <dbReference type="EMBL" id="AJI22631.1"/>
    </source>
</evidence>
<evidence type="ECO:0000313" key="2">
    <source>
        <dbReference type="Proteomes" id="UP000031829"/>
    </source>
</evidence>
<gene>
    <name evidence="1" type="ORF">BG04_4699</name>
</gene>
<organism evidence="1 2">
    <name type="scientific">Priestia megaterium (strain ATCC 14581 / DSM 32 / CCUG 1817 / JCM 2506 / NBRC 15308 / NCIMB 9376 / NCTC 10342 / NRRL B-14308 / VKM B-512 / Ford 19)</name>
    <name type="common">Bacillus megaterium</name>
    <dbReference type="NCBI Taxonomy" id="1348623"/>
    <lineage>
        <taxon>Bacteria</taxon>
        <taxon>Bacillati</taxon>
        <taxon>Bacillota</taxon>
        <taxon>Bacilli</taxon>
        <taxon>Bacillales</taxon>
        <taxon>Bacillaceae</taxon>
        <taxon>Priestia</taxon>
    </lineage>
</organism>
<dbReference type="Proteomes" id="UP000031829">
    <property type="component" value="Chromosome"/>
</dbReference>
<proteinExistence type="predicted"/>